<dbReference type="PANTHER" id="PTHR24104">
    <property type="entry name" value="E3 UBIQUITIN-PROTEIN LIGASE NHLRC1-RELATED"/>
    <property type="match status" value="1"/>
</dbReference>
<sequence length="384" mass="42855">MSQYSQRHWRYSLGVIITVVLVLAGCGSSQTVVSSDHPMEESALSDEMPEASDAGQSASNDEVDIDASADSVFGDIYSSFTQEMAKESGIDTATETSKLPPIEYLYSIGGGNDAVASDVPTWVTGERFLRFLQPSGFDLYNGELYILDSARQSMFRYQPDGEKIITVLDLAIYLRGDADSVSFSDEGYYFISEPLSSRVLKFNDQHVLVDVYKDKANLANPTKLYYDDEQKKLYVSDGVFGRIMVFSKQGRPLYALGKRGTAKGEFIRISDFINHGGNVIVTDSIGKKPMQVISNDGEFLHAYTRRVLGIPGAIAIDAQERIYVADHSDDSIRIFLNGELRWRFGGSGTEPGKFRVVTQMRVYEDKLYVLDSLNRRIQVFQIND</sequence>
<reference evidence="2" key="1">
    <citation type="submission" date="2018-06" db="EMBL/GenBank/DDBJ databases">
        <authorList>
            <person name="Zhirakovskaya E."/>
        </authorList>
    </citation>
    <scope>NUCLEOTIDE SEQUENCE</scope>
</reference>
<evidence type="ECO:0008006" key="3">
    <source>
        <dbReference type="Google" id="ProtNLM"/>
    </source>
</evidence>
<evidence type="ECO:0000256" key="1">
    <source>
        <dbReference type="SAM" id="MobiDB-lite"/>
    </source>
</evidence>
<dbReference type="PROSITE" id="PS51257">
    <property type="entry name" value="PROKAR_LIPOPROTEIN"/>
    <property type="match status" value="1"/>
</dbReference>
<name>A0A3B0Z9H2_9ZZZZ</name>
<dbReference type="PANTHER" id="PTHR24104:SF25">
    <property type="entry name" value="PROTEIN LIN-41"/>
    <property type="match status" value="1"/>
</dbReference>
<feature type="region of interest" description="Disordered" evidence="1">
    <location>
        <begin position="32"/>
        <end position="60"/>
    </location>
</feature>
<dbReference type="AlphaFoldDB" id="A0A3B0Z9H2"/>
<dbReference type="GO" id="GO:0008270">
    <property type="term" value="F:zinc ion binding"/>
    <property type="evidence" value="ECO:0007669"/>
    <property type="project" value="UniProtKB-KW"/>
</dbReference>
<dbReference type="InterPro" id="IPR050952">
    <property type="entry name" value="TRIM-NHL_E3_ligases"/>
</dbReference>
<dbReference type="InterPro" id="IPR011042">
    <property type="entry name" value="6-blade_b-propeller_TolB-like"/>
</dbReference>
<accession>A0A3B0Z9H2</accession>
<evidence type="ECO:0000313" key="2">
    <source>
        <dbReference type="EMBL" id="VAW84117.1"/>
    </source>
</evidence>
<organism evidence="2">
    <name type="scientific">hydrothermal vent metagenome</name>
    <dbReference type="NCBI Taxonomy" id="652676"/>
    <lineage>
        <taxon>unclassified sequences</taxon>
        <taxon>metagenomes</taxon>
        <taxon>ecological metagenomes</taxon>
    </lineage>
</organism>
<dbReference type="EMBL" id="UOFP01000028">
    <property type="protein sequence ID" value="VAW84117.1"/>
    <property type="molecule type" value="Genomic_DNA"/>
</dbReference>
<gene>
    <name evidence="2" type="ORF">MNBD_GAMMA18-255</name>
</gene>
<dbReference type="SUPFAM" id="SSF101898">
    <property type="entry name" value="NHL repeat"/>
    <property type="match status" value="1"/>
</dbReference>
<proteinExistence type="predicted"/>
<dbReference type="Gene3D" id="2.120.10.30">
    <property type="entry name" value="TolB, C-terminal domain"/>
    <property type="match status" value="2"/>
</dbReference>
<protein>
    <recommendedName>
        <fullName evidence="3">NHL repeat domain protein</fullName>
    </recommendedName>
</protein>
<dbReference type="Pfam" id="PF17170">
    <property type="entry name" value="DUF5128"/>
    <property type="match status" value="1"/>
</dbReference>